<dbReference type="OrthoDB" id="9815825at2"/>
<evidence type="ECO:0000259" key="2">
    <source>
        <dbReference type="Pfam" id="PF22725"/>
    </source>
</evidence>
<dbReference type="InterPro" id="IPR051450">
    <property type="entry name" value="Gfo/Idh/MocA_Oxidoreductases"/>
</dbReference>
<dbReference type="AlphaFoldDB" id="A0A5C5WD86"/>
<dbReference type="Gene3D" id="3.30.360.10">
    <property type="entry name" value="Dihydrodipicolinate Reductase, domain 2"/>
    <property type="match status" value="1"/>
</dbReference>
<proteinExistence type="predicted"/>
<dbReference type="PANTHER" id="PTHR43377:SF1">
    <property type="entry name" value="BILIVERDIN REDUCTASE A"/>
    <property type="match status" value="1"/>
</dbReference>
<evidence type="ECO:0000259" key="1">
    <source>
        <dbReference type="Pfam" id="PF01408"/>
    </source>
</evidence>
<name>A0A5C5WD86_9BACT</name>
<dbReference type="Pfam" id="PF22725">
    <property type="entry name" value="GFO_IDH_MocA_C3"/>
    <property type="match status" value="1"/>
</dbReference>
<keyword evidence="4" id="KW-1185">Reference proteome</keyword>
<gene>
    <name evidence="3" type="ORF">Pla111_04090</name>
</gene>
<accession>A0A5C5WD86</accession>
<dbReference type="Proteomes" id="UP000318995">
    <property type="component" value="Unassembled WGS sequence"/>
</dbReference>
<comment type="caution">
    <text evidence="3">The sequence shown here is derived from an EMBL/GenBank/DDBJ whole genome shotgun (WGS) entry which is preliminary data.</text>
</comment>
<evidence type="ECO:0000313" key="3">
    <source>
        <dbReference type="EMBL" id="TWT48634.1"/>
    </source>
</evidence>
<protein>
    <submittedName>
        <fullName evidence="3">Dehydrogenase</fullName>
        <ecNumber evidence="3">1.1.1.312</ecNumber>
    </submittedName>
</protein>
<dbReference type="InterPro" id="IPR000683">
    <property type="entry name" value="Gfo/Idh/MocA-like_OxRdtase_N"/>
</dbReference>
<feature type="domain" description="Gfo/Idh/MocA-like oxidoreductase N-terminal" evidence="1">
    <location>
        <begin position="5"/>
        <end position="120"/>
    </location>
</feature>
<dbReference type="InterPro" id="IPR036291">
    <property type="entry name" value="NAD(P)-bd_dom_sf"/>
</dbReference>
<dbReference type="GO" id="GO:0000166">
    <property type="term" value="F:nucleotide binding"/>
    <property type="evidence" value="ECO:0007669"/>
    <property type="project" value="InterPro"/>
</dbReference>
<dbReference type="RefSeq" id="WP_146570853.1">
    <property type="nucleotide sequence ID" value="NZ_SJPH01000001.1"/>
</dbReference>
<dbReference type="PANTHER" id="PTHR43377">
    <property type="entry name" value="BILIVERDIN REDUCTASE A"/>
    <property type="match status" value="1"/>
</dbReference>
<keyword evidence="3" id="KW-0560">Oxidoreductase</keyword>
<dbReference type="Pfam" id="PF01408">
    <property type="entry name" value="GFO_IDH_MocA"/>
    <property type="match status" value="1"/>
</dbReference>
<dbReference type="GO" id="GO:0050606">
    <property type="term" value="F:4-carboxy-2-hydroxymuconate semialdehyde hemiacetal dehydrogenase activity"/>
    <property type="evidence" value="ECO:0007669"/>
    <property type="project" value="UniProtKB-EC"/>
</dbReference>
<dbReference type="SUPFAM" id="SSF55347">
    <property type="entry name" value="Glyceraldehyde-3-phosphate dehydrogenase-like, C-terminal domain"/>
    <property type="match status" value="1"/>
</dbReference>
<dbReference type="EC" id="1.1.1.312" evidence="3"/>
<sequence>MARTRIAVVGCGKLGGYHANLAAKLDAFDLVAVIDPIAASRAALAEKTGAPAVESVAAVLDQIDAAVVATPTATHAETARLLLEAGKHVLVEKPIAPSVEEADRMVRAAEAAGCVLQVGHVERFNPALSAVPGGIQPPRFIQATRSSGFTFRSIDIGVVMDLMIHDIDLVLSLTRSRVVSVAAQGLSVLGDNEDVAAAQLTLANGCVAQLNAARVSPEPIRQMQCWSDDGYTAFDFATGSAKTVRPSSQVLQRQFSVATVTASQRERLVAGGLFTDVLVTTEHKAPAINAIEHELLDFDRAIRTHTEARVSGQQGRNAVAVATCIIEAIAHHRWDGVGSSRVGPFAVPFGDTAPTLRHAA</sequence>
<feature type="domain" description="GFO/IDH/MocA-like oxidoreductase" evidence="2">
    <location>
        <begin position="152"/>
        <end position="219"/>
    </location>
</feature>
<reference evidence="3 4" key="1">
    <citation type="submission" date="2019-02" db="EMBL/GenBank/DDBJ databases">
        <title>Deep-cultivation of Planctomycetes and their phenomic and genomic characterization uncovers novel biology.</title>
        <authorList>
            <person name="Wiegand S."/>
            <person name="Jogler M."/>
            <person name="Boedeker C."/>
            <person name="Pinto D."/>
            <person name="Vollmers J."/>
            <person name="Rivas-Marin E."/>
            <person name="Kohn T."/>
            <person name="Peeters S.H."/>
            <person name="Heuer A."/>
            <person name="Rast P."/>
            <person name="Oberbeckmann S."/>
            <person name="Bunk B."/>
            <person name="Jeske O."/>
            <person name="Meyerdierks A."/>
            <person name="Storesund J.E."/>
            <person name="Kallscheuer N."/>
            <person name="Luecker S."/>
            <person name="Lage O.M."/>
            <person name="Pohl T."/>
            <person name="Merkel B.J."/>
            <person name="Hornburger P."/>
            <person name="Mueller R.-W."/>
            <person name="Bruemmer F."/>
            <person name="Labrenz M."/>
            <person name="Spormann A.M."/>
            <person name="Op Den Camp H."/>
            <person name="Overmann J."/>
            <person name="Amann R."/>
            <person name="Jetten M.S.M."/>
            <person name="Mascher T."/>
            <person name="Medema M.H."/>
            <person name="Devos D.P."/>
            <person name="Kaster A.-K."/>
            <person name="Ovreas L."/>
            <person name="Rohde M."/>
            <person name="Galperin M.Y."/>
            <person name="Jogler C."/>
        </authorList>
    </citation>
    <scope>NUCLEOTIDE SEQUENCE [LARGE SCALE GENOMIC DNA]</scope>
    <source>
        <strain evidence="3 4">Pla111</strain>
    </source>
</reference>
<dbReference type="EMBL" id="SJPH01000001">
    <property type="protein sequence ID" value="TWT48634.1"/>
    <property type="molecule type" value="Genomic_DNA"/>
</dbReference>
<evidence type="ECO:0000313" key="4">
    <source>
        <dbReference type="Proteomes" id="UP000318995"/>
    </source>
</evidence>
<dbReference type="SUPFAM" id="SSF51735">
    <property type="entry name" value="NAD(P)-binding Rossmann-fold domains"/>
    <property type="match status" value="1"/>
</dbReference>
<organism evidence="3 4">
    <name type="scientific">Botrimarina hoheduenensis</name>
    <dbReference type="NCBI Taxonomy" id="2528000"/>
    <lineage>
        <taxon>Bacteria</taxon>
        <taxon>Pseudomonadati</taxon>
        <taxon>Planctomycetota</taxon>
        <taxon>Planctomycetia</taxon>
        <taxon>Pirellulales</taxon>
        <taxon>Lacipirellulaceae</taxon>
        <taxon>Botrimarina</taxon>
    </lineage>
</organism>
<dbReference type="InterPro" id="IPR055170">
    <property type="entry name" value="GFO_IDH_MocA-like_dom"/>
</dbReference>
<dbReference type="Gene3D" id="3.40.50.720">
    <property type="entry name" value="NAD(P)-binding Rossmann-like Domain"/>
    <property type="match status" value="1"/>
</dbReference>